<evidence type="ECO:0000313" key="3">
    <source>
        <dbReference type="EMBL" id="ANH39253.1"/>
    </source>
</evidence>
<feature type="region of interest" description="Disordered" evidence="1">
    <location>
        <begin position="1"/>
        <end position="28"/>
    </location>
</feature>
<dbReference type="KEGG" id="ndk:I601_2837"/>
<protein>
    <submittedName>
        <fullName evidence="3">Uncharacterized protein</fullName>
    </submittedName>
</protein>
<dbReference type="Proteomes" id="UP000077868">
    <property type="component" value="Chromosome"/>
</dbReference>
<evidence type="ECO:0000256" key="1">
    <source>
        <dbReference type="SAM" id="MobiDB-lite"/>
    </source>
</evidence>
<keyword evidence="2" id="KW-1133">Transmembrane helix</keyword>
<accession>A0A1A9GNT0</accession>
<gene>
    <name evidence="3" type="ORF">I601_2837</name>
</gene>
<name>A0A1A9GNT0_9ACTN</name>
<sequence>MTTEADETRPGPPGPRARTEASEDQYPWPPSATTVWLFLVLVFMLGGPATWWAVTR</sequence>
<evidence type="ECO:0000313" key="4">
    <source>
        <dbReference type="Proteomes" id="UP000077868"/>
    </source>
</evidence>
<dbReference type="PATRIC" id="fig|1300347.3.peg.2835"/>
<proteinExistence type="predicted"/>
<keyword evidence="2" id="KW-0472">Membrane</keyword>
<reference evidence="3 4" key="1">
    <citation type="submission" date="2016-03" db="EMBL/GenBank/DDBJ databases">
        <title>Complete genome sequence of a soil Actinobacterium, Nocardioides dokdonensis FR1436.</title>
        <authorList>
            <person name="Kwon S.-K."/>
            <person name="Kim K."/>
            <person name="Kim J.F."/>
        </authorList>
    </citation>
    <scope>NUCLEOTIDE SEQUENCE [LARGE SCALE GENOMIC DNA]</scope>
    <source>
        <strain evidence="3 4">FR1436</strain>
    </source>
</reference>
<organism evidence="3 4">
    <name type="scientific">Nocardioides dokdonensis FR1436</name>
    <dbReference type="NCBI Taxonomy" id="1300347"/>
    <lineage>
        <taxon>Bacteria</taxon>
        <taxon>Bacillati</taxon>
        <taxon>Actinomycetota</taxon>
        <taxon>Actinomycetes</taxon>
        <taxon>Propionibacteriales</taxon>
        <taxon>Nocardioidaceae</taxon>
        <taxon>Nocardioides</taxon>
    </lineage>
</organism>
<dbReference type="STRING" id="1300347.I601_2837"/>
<dbReference type="EMBL" id="CP015079">
    <property type="protein sequence ID" value="ANH39253.1"/>
    <property type="molecule type" value="Genomic_DNA"/>
</dbReference>
<feature type="transmembrane region" description="Helical" evidence="2">
    <location>
        <begin position="35"/>
        <end position="54"/>
    </location>
</feature>
<keyword evidence="2" id="KW-0812">Transmembrane</keyword>
<dbReference type="RefSeq" id="WP_169834707.1">
    <property type="nucleotide sequence ID" value="NZ_CP015079.1"/>
</dbReference>
<keyword evidence="4" id="KW-1185">Reference proteome</keyword>
<evidence type="ECO:0000256" key="2">
    <source>
        <dbReference type="SAM" id="Phobius"/>
    </source>
</evidence>
<dbReference type="AlphaFoldDB" id="A0A1A9GNT0"/>